<comment type="function">
    <text evidence="4">Causes loosening and extension of plant cell walls by disrupting non-covalent bonding between cellulose microfibrils and matrix glucans. No enzymatic activity has been found.</text>
</comment>
<evidence type="ECO:0000256" key="2">
    <source>
        <dbReference type="ARBA" id="ARBA00022512"/>
    </source>
</evidence>
<keyword evidence="3" id="KW-0472">Membrane</keyword>
<gene>
    <name evidence="7" type="ORF">CKAN_00885800</name>
</gene>
<dbReference type="PRINTS" id="PR01225">
    <property type="entry name" value="EXPANSNFAMLY"/>
</dbReference>
<comment type="subcellular location">
    <subcellularLocation>
        <location evidence="4">Secreted</location>
        <location evidence="4">Cell wall</location>
    </subcellularLocation>
    <subcellularLocation>
        <location evidence="4">Membrane</location>
        <topology evidence="4">Peripheral membrane protein</topology>
    </subcellularLocation>
</comment>
<evidence type="ECO:0000259" key="6">
    <source>
        <dbReference type="PROSITE" id="PS50843"/>
    </source>
</evidence>
<dbReference type="GO" id="GO:0016020">
    <property type="term" value="C:membrane"/>
    <property type="evidence" value="ECO:0007669"/>
    <property type="project" value="UniProtKB-SubCell"/>
</dbReference>
<dbReference type="PROSITE" id="PS50842">
    <property type="entry name" value="EXPANSIN_EG45"/>
    <property type="match status" value="1"/>
</dbReference>
<dbReference type="EMBL" id="QPKB01000003">
    <property type="protein sequence ID" value="RWR80227.1"/>
    <property type="molecule type" value="Genomic_DNA"/>
</dbReference>
<dbReference type="Pfam" id="PF01357">
    <property type="entry name" value="Expansin_C"/>
    <property type="match status" value="1"/>
</dbReference>
<dbReference type="Proteomes" id="UP000283530">
    <property type="component" value="Unassembled WGS sequence"/>
</dbReference>
<comment type="similarity">
    <text evidence="1 4">Belongs to the expansin family. Expansin A subfamily.</text>
</comment>
<dbReference type="InterPro" id="IPR007118">
    <property type="entry name" value="Expan_Lol_pI"/>
</dbReference>
<dbReference type="InterPro" id="IPR007117">
    <property type="entry name" value="Expansin_CBD"/>
</dbReference>
<dbReference type="InterPro" id="IPR036749">
    <property type="entry name" value="Expansin_CBD_sf"/>
</dbReference>
<name>A0A3S4NQF3_9MAGN</name>
<dbReference type="GO" id="GO:0005576">
    <property type="term" value="C:extracellular region"/>
    <property type="evidence" value="ECO:0007669"/>
    <property type="project" value="InterPro"/>
</dbReference>
<dbReference type="PROSITE" id="PS50843">
    <property type="entry name" value="EXPANSIN_CBD"/>
    <property type="match status" value="1"/>
</dbReference>
<evidence type="ECO:0000313" key="7">
    <source>
        <dbReference type="EMBL" id="RWR80227.1"/>
    </source>
</evidence>
<sequence>MPRWTLSGACAAPSSPSLPPISALPTIHGGWCDPPHRHFDMSLPAFSRIARVGSEGIIPVLYRRVPCKRAGGVRFTLKGQSNFNLVMISNVGGSGDVKAVQLKGSKTRGWVAMHRNWGANLAKQRRCSKPSVVIQANFGGWQNPRIL</sequence>
<keyword evidence="4" id="KW-0961">Cell wall biogenesis/degradation</keyword>
<dbReference type="PANTHER" id="PTHR31867">
    <property type="entry name" value="EXPANSIN-A15"/>
    <property type="match status" value="1"/>
</dbReference>
<dbReference type="Gene3D" id="2.60.40.760">
    <property type="entry name" value="Expansin, cellulose-binding-like domain"/>
    <property type="match status" value="1"/>
</dbReference>
<dbReference type="InterPro" id="IPR036908">
    <property type="entry name" value="RlpA-like_sf"/>
</dbReference>
<keyword evidence="4" id="KW-0964">Secreted</keyword>
<dbReference type="GO" id="GO:0009664">
    <property type="term" value="P:plant-type cell wall organization"/>
    <property type="evidence" value="ECO:0007669"/>
    <property type="project" value="InterPro"/>
</dbReference>
<dbReference type="SMART" id="SM00837">
    <property type="entry name" value="DPBB_1"/>
    <property type="match status" value="1"/>
</dbReference>
<dbReference type="OrthoDB" id="5823761at2759"/>
<evidence type="ECO:0000256" key="1">
    <source>
        <dbReference type="ARBA" id="ARBA00005392"/>
    </source>
</evidence>
<dbReference type="STRING" id="337451.A0A3S4NQF3"/>
<comment type="caution">
    <text evidence="7">The sequence shown here is derived from an EMBL/GenBank/DDBJ whole genome shotgun (WGS) entry which is preliminary data.</text>
</comment>
<reference evidence="7 8" key="1">
    <citation type="journal article" date="2019" name="Nat. Plants">
        <title>Stout camphor tree genome fills gaps in understanding of flowering plant genome evolution.</title>
        <authorList>
            <person name="Chaw S.M."/>
            <person name="Liu Y.C."/>
            <person name="Wu Y.W."/>
            <person name="Wang H.Y."/>
            <person name="Lin C.I."/>
            <person name="Wu C.S."/>
            <person name="Ke H.M."/>
            <person name="Chang L.Y."/>
            <person name="Hsu C.Y."/>
            <person name="Yang H.T."/>
            <person name="Sudianto E."/>
            <person name="Hsu M.H."/>
            <person name="Wu K.P."/>
            <person name="Wang L.N."/>
            <person name="Leebens-Mack J.H."/>
            <person name="Tsai I.J."/>
        </authorList>
    </citation>
    <scope>NUCLEOTIDE SEQUENCE [LARGE SCALE GENOMIC DNA]</scope>
    <source>
        <strain evidence="8">cv. Chaw 1501</strain>
        <tissue evidence="7">Young leaves</tissue>
    </source>
</reference>
<dbReference type="AlphaFoldDB" id="A0A3S4NQF3"/>
<organism evidence="7 8">
    <name type="scientific">Cinnamomum micranthum f. kanehirae</name>
    <dbReference type="NCBI Taxonomy" id="337451"/>
    <lineage>
        <taxon>Eukaryota</taxon>
        <taxon>Viridiplantae</taxon>
        <taxon>Streptophyta</taxon>
        <taxon>Embryophyta</taxon>
        <taxon>Tracheophyta</taxon>
        <taxon>Spermatophyta</taxon>
        <taxon>Magnoliopsida</taxon>
        <taxon>Magnoliidae</taxon>
        <taxon>Laurales</taxon>
        <taxon>Lauraceae</taxon>
        <taxon>Cinnamomum</taxon>
    </lineage>
</organism>
<dbReference type="Gene3D" id="2.40.40.10">
    <property type="entry name" value="RlpA-like domain"/>
    <property type="match status" value="1"/>
</dbReference>
<dbReference type="InterPro" id="IPR007112">
    <property type="entry name" value="Expansin/allergen_DPBB_dom"/>
</dbReference>
<protein>
    <recommendedName>
        <fullName evidence="4">Expansin</fullName>
    </recommendedName>
</protein>
<keyword evidence="2 4" id="KW-0134">Cell wall</keyword>
<evidence type="ECO:0000256" key="4">
    <source>
        <dbReference type="RuleBase" id="RU365023"/>
    </source>
</evidence>
<feature type="domain" description="Expansin-like CBD" evidence="6">
    <location>
        <begin position="82"/>
        <end position="120"/>
    </location>
</feature>
<accession>A0A3S4NQF3</accession>
<evidence type="ECO:0000259" key="5">
    <source>
        <dbReference type="PROSITE" id="PS50842"/>
    </source>
</evidence>
<keyword evidence="8" id="KW-1185">Reference proteome</keyword>
<feature type="domain" description="Expansin-like EG45" evidence="5">
    <location>
        <begin position="10"/>
        <end position="72"/>
    </location>
</feature>
<dbReference type="SUPFAM" id="SSF50685">
    <property type="entry name" value="Barwin-like endoglucanases"/>
    <property type="match status" value="1"/>
</dbReference>
<evidence type="ECO:0000256" key="3">
    <source>
        <dbReference type="ARBA" id="ARBA00023136"/>
    </source>
</evidence>
<dbReference type="PRINTS" id="PR01226">
    <property type="entry name" value="EXPANSIN"/>
</dbReference>
<proteinExistence type="inferred from homology"/>
<dbReference type="InterPro" id="IPR002963">
    <property type="entry name" value="Expansin"/>
</dbReference>
<evidence type="ECO:0000313" key="8">
    <source>
        <dbReference type="Proteomes" id="UP000283530"/>
    </source>
</evidence>